<proteinExistence type="predicted"/>
<evidence type="ECO:0000313" key="2">
    <source>
        <dbReference type="EMBL" id="MDO1560114.1"/>
    </source>
</evidence>
<dbReference type="Pfam" id="PF12696">
    <property type="entry name" value="TraG-D_C"/>
    <property type="match status" value="1"/>
</dbReference>
<keyword evidence="3" id="KW-1185">Reference proteome</keyword>
<dbReference type="CDD" id="cd01127">
    <property type="entry name" value="TrwB_TraG_TraD_VirD4"/>
    <property type="match status" value="1"/>
</dbReference>
<dbReference type="SUPFAM" id="SSF52540">
    <property type="entry name" value="P-loop containing nucleoside triphosphate hydrolases"/>
    <property type="match status" value="1"/>
</dbReference>
<dbReference type="RefSeq" id="WP_302110544.1">
    <property type="nucleotide sequence ID" value="NZ_JAUKTR010000005.1"/>
</dbReference>
<dbReference type="EMBL" id="JAUKTR010000005">
    <property type="protein sequence ID" value="MDO1560114.1"/>
    <property type="molecule type" value="Genomic_DNA"/>
</dbReference>
<accession>A0ABT8SNG8</accession>
<evidence type="ECO:0000259" key="1">
    <source>
        <dbReference type="Pfam" id="PF12696"/>
    </source>
</evidence>
<dbReference type="InterPro" id="IPR027417">
    <property type="entry name" value="P-loop_NTPase"/>
</dbReference>
<dbReference type="GO" id="GO:0003677">
    <property type="term" value="F:DNA binding"/>
    <property type="evidence" value="ECO:0007669"/>
    <property type="project" value="UniProtKB-KW"/>
</dbReference>
<dbReference type="Proteomes" id="UP001169063">
    <property type="component" value="Unassembled WGS sequence"/>
</dbReference>
<organism evidence="2 3">
    <name type="scientific">Peiella sedimenti</name>
    <dbReference type="NCBI Taxonomy" id="3061083"/>
    <lineage>
        <taxon>Bacteria</taxon>
        <taxon>Pseudomonadati</taxon>
        <taxon>Pseudomonadota</taxon>
        <taxon>Alphaproteobacteria</taxon>
        <taxon>Caulobacterales</taxon>
        <taxon>Caulobacteraceae</taxon>
        <taxon>Peiella</taxon>
    </lineage>
</organism>
<reference evidence="2" key="1">
    <citation type="submission" date="2023-07" db="EMBL/GenBank/DDBJ databases">
        <title>Brevundimonas soil sp. nov., isolated from the soil of chemical plant.</title>
        <authorList>
            <person name="Wu N."/>
        </authorList>
    </citation>
    <scope>NUCLEOTIDE SEQUENCE</scope>
    <source>
        <strain evidence="2">XZ-24</strain>
    </source>
</reference>
<dbReference type="InterPro" id="IPR032689">
    <property type="entry name" value="TraG-D_C"/>
</dbReference>
<keyword evidence="2" id="KW-0238">DNA-binding</keyword>
<sequence length="394" mass="44385">MSSDPNAVSYLGETTFRRAYTRFGIRQADRLLHVHIIGKTGVGKSRLLESLVRQDIEAGRGFALVDPHGDLAARVWESASNAERDRITYLNGPDPRQPYGYNPLRRVRDDRIPLAASGLLETLRKLWPNAWGVRMEHVLRNSLYALLERDDVDLTDILGLYNDKKFRVRVARDIRNDVVREFWKVEFENYPARLRAEAIAPIQNKLGALLSDPTLHRIFVAPASDIRFRPLMDEGRGLLVNLSRGELGEDASQILGGFIVSTIAMAAFSRANMPEPERRPFFLYVDEFQSFTTLAFVNMMAELRKYGVGLTLAHQHLHQLEPDIRHAVLGNAGTLIAFRVGAEDAPFIGAEFQPTFGAQDVMSLPNRHAYLRLMIDQAPSKPFSARTLVLLVGV</sequence>
<feature type="domain" description="TraD/TraG TraM recognition site" evidence="1">
    <location>
        <begin position="281"/>
        <end position="342"/>
    </location>
</feature>
<protein>
    <submittedName>
        <fullName evidence="2">Type IV secretion system DNA-binding domain-containing protein</fullName>
    </submittedName>
</protein>
<name>A0ABT8SNG8_9CAUL</name>
<dbReference type="InterPro" id="IPR051162">
    <property type="entry name" value="T4SS_component"/>
</dbReference>
<gene>
    <name evidence="2" type="ORF">Q0812_11820</name>
</gene>
<dbReference type="Gene3D" id="3.40.50.300">
    <property type="entry name" value="P-loop containing nucleotide triphosphate hydrolases"/>
    <property type="match status" value="2"/>
</dbReference>
<evidence type="ECO:0000313" key="3">
    <source>
        <dbReference type="Proteomes" id="UP001169063"/>
    </source>
</evidence>
<dbReference type="PANTHER" id="PTHR30121">
    <property type="entry name" value="UNCHARACTERIZED PROTEIN YJGR-RELATED"/>
    <property type="match status" value="1"/>
</dbReference>
<dbReference type="PANTHER" id="PTHR30121:SF6">
    <property type="entry name" value="SLR6007 PROTEIN"/>
    <property type="match status" value="1"/>
</dbReference>
<comment type="caution">
    <text evidence="2">The sequence shown here is derived from an EMBL/GenBank/DDBJ whole genome shotgun (WGS) entry which is preliminary data.</text>
</comment>